<dbReference type="InterPro" id="IPR009061">
    <property type="entry name" value="DNA-bd_dom_put_sf"/>
</dbReference>
<name>A0A1G7LYE5_RHOCA</name>
<dbReference type="OrthoDB" id="9801242at2"/>
<dbReference type="EMBL" id="FNAY01000012">
    <property type="protein sequence ID" value="SDF54404.1"/>
    <property type="molecule type" value="Genomic_DNA"/>
</dbReference>
<evidence type="ECO:0000313" key="2">
    <source>
        <dbReference type="Proteomes" id="UP000183812"/>
    </source>
</evidence>
<dbReference type="InterPro" id="IPR010260">
    <property type="entry name" value="AlpA"/>
</dbReference>
<dbReference type="Proteomes" id="UP000183812">
    <property type="component" value="Unassembled WGS sequence"/>
</dbReference>
<gene>
    <name evidence="1" type="ORF">SAMN04244550_02430</name>
</gene>
<accession>A0A1G7LYE5</accession>
<protein>
    <submittedName>
        <fullName evidence="1">Transcriptional regulator, AlpA family</fullName>
    </submittedName>
</protein>
<proteinExistence type="predicted"/>
<dbReference type="RefSeq" id="WP_074554544.1">
    <property type="nucleotide sequence ID" value="NZ_CP119563.1"/>
</dbReference>
<dbReference type="Gene3D" id="1.10.238.160">
    <property type="match status" value="1"/>
</dbReference>
<sequence length="58" mass="6662">MQKFYRRREVEALTGLARSTIYEMMARGEFPRPVKITGKAVAWPESAVADWMADRQSA</sequence>
<dbReference type="PANTHER" id="PTHR36154:SF1">
    <property type="entry name" value="DNA-BINDING TRANSCRIPTIONAL ACTIVATOR ALPA"/>
    <property type="match status" value="1"/>
</dbReference>
<dbReference type="Pfam" id="PF05930">
    <property type="entry name" value="Phage_AlpA"/>
    <property type="match status" value="1"/>
</dbReference>
<dbReference type="InterPro" id="IPR052931">
    <property type="entry name" value="Prophage_regulatory_activator"/>
</dbReference>
<organism evidence="1 2">
    <name type="scientific">Rhodobacter capsulatus</name>
    <name type="common">Rhodopseudomonas capsulata</name>
    <dbReference type="NCBI Taxonomy" id="1061"/>
    <lineage>
        <taxon>Bacteria</taxon>
        <taxon>Pseudomonadati</taxon>
        <taxon>Pseudomonadota</taxon>
        <taxon>Alphaproteobacteria</taxon>
        <taxon>Rhodobacterales</taxon>
        <taxon>Rhodobacter group</taxon>
        <taxon>Rhodobacter</taxon>
    </lineage>
</organism>
<evidence type="ECO:0000313" key="1">
    <source>
        <dbReference type="EMBL" id="SDF54404.1"/>
    </source>
</evidence>
<reference evidence="1 2" key="1">
    <citation type="submission" date="2016-10" db="EMBL/GenBank/DDBJ databases">
        <authorList>
            <person name="de Groot N.N."/>
        </authorList>
    </citation>
    <scope>NUCLEOTIDE SEQUENCE [LARGE SCALE GENOMIC DNA]</scope>
    <source>
        <strain evidence="2">DSM 938 / 37b4</strain>
    </source>
</reference>
<dbReference type="AlphaFoldDB" id="A0A1G7LYE5"/>
<dbReference type="PANTHER" id="PTHR36154">
    <property type="entry name" value="DNA-BINDING TRANSCRIPTIONAL ACTIVATOR ALPA"/>
    <property type="match status" value="1"/>
</dbReference>
<dbReference type="SUPFAM" id="SSF46955">
    <property type="entry name" value="Putative DNA-binding domain"/>
    <property type="match status" value="1"/>
</dbReference>